<dbReference type="GO" id="GO:0003677">
    <property type="term" value="F:DNA binding"/>
    <property type="evidence" value="ECO:0007669"/>
    <property type="project" value="UniProtKB-KW"/>
</dbReference>
<dbReference type="InterPro" id="IPR011006">
    <property type="entry name" value="CheY-like_superfamily"/>
</dbReference>
<dbReference type="Proteomes" id="UP000824927">
    <property type="component" value="Unassembled WGS sequence"/>
</dbReference>
<evidence type="ECO:0000259" key="5">
    <source>
        <dbReference type="PROSITE" id="PS50043"/>
    </source>
</evidence>
<evidence type="ECO:0000256" key="2">
    <source>
        <dbReference type="ARBA" id="ARBA00023125"/>
    </source>
</evidence>
<dbReference type="CDD" id="cd06170">
    <property type="entry name" value="LuxR_C_like"/>
    <property type="match status" value="1"/>
</dbReference>
<dbReference type="PRINTS" id="PR00038">
    <property type="entry name" value="HTHLUXR"/>
</dbReference>
<feature type="domain" description="Response regulatory" evidence="6">
    <location>
        <begin position="6"/>
        <end position="118"/>
    </location>
</feature>
<evidence type="ECO:0000256" key="1">
    <source>
        <dbReference type="ARBA" id="ARBA00023015"/>
    </source>
</evidence>
<dbReference type="AlphaFoldDB" id="A0A9Q3RZD5"/>
<dbReference type="SUPFAM" id="SSF46894">
    <property type="entry name" value="C-terminal effector domain of the bipartite response regulators"/>
    <property type="match status" value="1"/>
</dbReference>
<feature type="domain" description="HTH luxR-type" evidence="5">
    <location>
        <begin position="134"/>
        <end position="199"/>
    </location>
</feature>
<reference evidence="7" key="1">
    <citation type="submission" date="2021-06" db="EMBL/GenBank/DDBJ databases">
        <title>50 bacteria genomes isolated from Dapeng, Shenzhen, China.</title>
        <authorList>
            <person name="Zheng W."/>
            <person name="Yu S."/>
            <person name="Huang Y."/>
        </authorList>
    </citation>
    <scope>NUCLEOTIDE SEQUENCE</scope>
    <source>
        <strain evidence="7">DP4N28-2</strain>
    </source>
</reference>
<dbReference type="InterPro" id="IPR036388">
    <property type="entry name" value="WH-like_DNA-bd_sf"/>
</dbReference>
<dbReference type="GO" id="GO:0000160">
    <property type="term" value="P:phosphorelay signal transduction system"/>
    <property type="evidence" value="ECO:0007669"/>
    <property type="project" value="InterPro"/>
</dbReference>
<dbReference type="GO" id="GO:0006355">
    <property type="term" value="P:regulation of DNA-templated transcription"/>
    <property type="evidence" value="ECO:0007669"/>
    <property type="project" value="InterPro"/>
</dbReference>
<sequence>MQQAQVLHIVDGSSRSRAEQARQGFELGLHCEVYSDAAELLAAPPQRGVVLARDDEGEGSAQEVISTLATLGEWVPVVATSVDPRPTKVVEAIKCGALDYLRLPLRDGRLMAMVARIGEEADAFVAARRKVAEARNRIATLSPREREVLDWLAEGRSNKMIARELSISPRTVEIHRANMRSNLSASHSAEAVRHRIEANLTTSKSFSIPQN</sequence>
<dbReference type="Gene3D" id="1.10.10.10">
    <property type="entry name" value="Winged helix-like DNA-binding domain superfamily/Winged helix DNA-binding domain"/>
    <property type="match status" value="1"/>
</dbReference>
<dbReference type="PANTHER" id="PTHR44688:SF16">
    <property type="entry name" value="DNA-BINDING TRANSCRIPTIONAL ACTIVATOR DEVR_DOSR"/>
    <property type="match status" value="1"/>
</dbReference>
<proteinExistence type="predicted"/>
<dbReference type="PANTHER" id="PTHR44688">
    <property type="entry name" value="DNA-BINDING TRANSCRIPTIONAL ACTIVATOR DEVR_DOSR"/>
    <property type="match status" value="1"/>
</dbReference>
<dbReference type="InterPro" id="IPR001789">
    <property type="entry name" value="Sig_transdc_resp-reg_receiver"/>
</dbReference>
<dbReference type="SMART" id="SM00421">
    <property type="entry name" value="HTH_LUXR"/>
    <property type="match status" value="1"/>
</dbReference>
<organism evidence="7 8">
    <name type="scientific">Qipengyuania aquimaris</name>
    <dbReference type="NCBI Taxonomy" id="255984"/>
    <lineage>
        <taxon>Bacteria</taxon>
        <taxon>Pseudomonadati</taxon>
        <taxon>Pseudomonadota</taxon>
        <taxon>Alphaproteobacteria</taxon>
        <taxon>Sphingomonadales</taxon>
        <taxon>Erythrobacteraceae</taxon>
        <taxon>Qipengyuania</taxon>
    </lineage>
</organism>
<dbReference type="InterPro" id="IPR016032">
    <property type="entry name" value="Sig_transdc_resp-reg_C-effctor"/>
</dbReference>
<dbReference type="Gene3D" id="3.40.50.2300">
    <property type="match status" value="1"/>
</dbReference>
<gene>
    <name evidence="7" type="ORF">KUV31_02385</name>
</gene>
<accession>A0A9Q3RZD5</accession>
<evidence type="ECO:0000313" key="7">
    <source>
        <dbReference type="EMBL" id="MBY6217182.1"/>
    </source>
</evidence>
<evidence type="ECO:0000259" key="6">
    <source>
        <dbReference type="PROSITE" id="PS50110"/>
    </source>
</evidence>
<dbReference type="Pfam" id="PF00196">
    <property type="entry name" value="GerE"/>
    <property type="match status" value="1"/>
</dbReference>
<name>A0A9Q3RZD5_9SPHN</name>
<comment type="caution">
    <text evidence="4">Lacks conserved residue(s) required for the propagation of feature annotation.</text>
</comment>
<comment type="caution">
    <text evidence="7">The sequence shown here is derived from an EMBL/GenBank/DDBJ whole genome shotgun (WGS) entry which is preliminary data.</text>
</comment>
<protein>
    <submittedName>
        <fullName evidence="7">LuxR C-terminal-related transcriptional regulator</fullName>
    </submittedName>
</protein>
<evidence type="ECO:0000256" key="3">
    <source>
        <dbReference type="ARBA" id="ARBA00023163"/>
    </source>
</evidence>
<dbReference type="PROSITE" id="PS50043">
    <property type="entry name" value="HTH_LUXR_2"/>
    <property type="match status" value="1"/>
</dbReference>
<keyword evidence="2" id="KW-0238">DNA-binding</keyword>
<dbReference type="InterPro" id="IPR000792">
    <property type="entry name" value="Tscrpt_reg_LuxR_C"/>
</dbReference>
<keyword evidence="1" id="KW-0805">Transcription regulation</keyword>
<dbReference type="SUPFAM" id="SSF52172">
    <property type="entry name" value="CheY-like"/>
    <property type="match status" value="1"/>
</dbReference>
<evidence type="ECO:0000313" key="8">
    <source>
        <dbReference type="Proteomes" id="UP000824927"/>
    </source>
</evidence>
<evidence type="ECO:0000256" key="4">
    <source>
        <dbReference type="PROSITE-ProRule" id="PRU00169"/>
    </source>
</evidence>
<dbReference type="EMBL" id="JAHVKP010000001">
    <property type="protein sequence ID" value="MBY6217182.1"/>
    <property type="molecule type" value="Genomic_DNA"/>
</dbReference>
<keyword evidence="3" id="KW-0804">Transcription</keyword>
<dbReference type="PROSITE" id="PS50110">
    <property type="entry name" value="RESPONSE_REGULATORY"/>
    <property type="match status" value="1"/>
</dbReference>